<dbReference type="Proteomes" id="UP000694843">
    <property type="component" value="Unplaced"/>
</dbReference>
<organism evidence="2 3">
    <name type="scientific">Hyalella azteca</name>
    <name type="common">Amphipod</name>
    <dbReference type="NCBI Taxonomy" id="294128"/>
    <lineage>
        <taxon>Eukaryota</taxon>
        <taxon>Metazoa</taxon>
        <taxon>Ecdysozoa</taxon>
        <taxon>Arthropoda</taxon>
        <taxon>Crustacea</taxon>
        <taxon>Multicrustacea</taxon>
        <taxon>Malacostraca</taxon>
        <taxon>Eumalacostraca</taxon>
        <taxon>Peracarida</taxon>
        <taxon>Amphipoda</taxon>
        <taxon>Senticaudata</taxon>
        <taxon>Talitrida</taxon>
        <taxon>Talitroidea</taxon>
        <taxon>Hyalellidae</taxon>
        <taxon>Hyalella</taxon>
    </lineage>
</organism>
<dbReference type="GO" id="GO:0005549">
    <property type="term" value="F:odorant binding"/>
    <property type="evidence" value="ECO:0007669"/>
    <property type="project" value="InterPro"/>
</dbReference>
<keyword evidence="1" id="KW-0732">Signal</keyword>
<dbReference type="GeneID" id="108674436"/>
<dbReference type="SUPFAM" id="SSF47565">
    <property type="entry name" value="Insect pheromone/odorant-binding proteins"/>
    <property type="match status" value="1"/>
</dbReference>
<dbReference type="RefSeq" id="XP_018017873.1">
    <property type="nucleotide sequence ID" value="XM_018162384.2"/>
</dbReference>
<evidence type="ECO:0000313" key="3">
    <source>
        <dbReference type="RefSeq" id="XP_018017873.1"/>
    </source>
</evidence>
<evidence type="ECO:0000313" key="2">
    <source>
        <dbReference type="Proteomes" id="UP000694843"/>
    </source>
</evidence>
<accession>A0A8B7NVU1</accession>
<proteinExistence type="predicted"/>
<keyword evidence="2" id="KW-1185">Reference proteome</keyword>
<gene>
    <name evidence="3" type="primary">LOC108674436</name>
</gene>
<dbReference type="InterPro" id="IPR036728">
    <property type="entry name" value="PBP_GOBP_sf"/>
</dbReference>
<dbReference type="KEGG" id="hazt:108674436"/>
<feature type="chain" id="PRO_5034545088" evidence="1">
    <location>
        <begin position="43"/>
        <end position="182"/>
    </location>
</feature>
<name>A0A8B7NVU1_HYAAZ</name>
<reference evidence="3" key="1">
    <citation type="submission" date="2025-08" db="UniProtKB">
        <authorList>
            <consortium name="RefSeq"/>
        </authorList>
    </citation>
    <scope>IDENTIFICATION</scope>
    <source>
        <tissue evidence="3">Whole organism</tissue>
    </source>
</reference>
<sequence>MTSSSLLFTTHFALAFCRAFTSTNMMKSVGLVLLLIATFAYSSVEGSSNCGSSVAKAIYEKQVLKDALNACKSDRMGSAALTALAAQATCKDYEFNEANGGKCDEVAAPYMKCVAGKLGYLNYGGSIHYQMIFDQYKSYAVARGTLCKNQYDNGVRVCGTTISNYAFLGKAGCIINAMYQSG</sequence>
<evidence type="ECO:0000256" key="1">
    <source>
        <dbReference type="SAM" id="SignalP"/>
    </source>
</evidence>
<dbReference type="AlphaFoldDB" id="A0A8B7NVU1"/>
<feature type="signal peptide" evidence="1">
    <location>
        <begin position="1"/>
        <end position="42"/>
    </location>
</feature>
<protein>
    <submittedName>
        <fullName evidence="3">Uncharacterized protein LOC108674436 isoform X1</fullName>
    </submittedName>
</protein>